<dbReference type="PROSITE" id="PS51192">
    <property type="entry name" value="HELICASE_ATP_BIND_1"/>
    <property type="match status" value="1"/>
</dbReference>
<dbReference type="InterPro" id="IPR049730">
    <property type="entry name" value="SNF2/RAD54-like_C"/>
</dbReference>
<dbReference type="GO" id="GO:0005634">
    <property type="term" value="C:nucleus"/>
    <property type="evidence" value="ECO:0007669"/>
    <property type="project" value="TreeGrafter"/>
</dbReference>
<feature type="region of interest" description="Disordered" evidence="4">
    <location>
        <begin position="90"/>
        <end position="116"/>
    </location>
</feature>
<evidence type="ECO:0000259" key="5">
    <source>
        <dbReference type="PROSITE" id="PS51192"/>
    </source>
</evidence>
<feature type="region of interest" description="Disordered" evidence="4">
    <location>
        <begin position="436"/>
        <end position="469"/>
    </location>
</feature>
<feature type="compositionally biased region" description="Polar residues" evidence="4">
    <location>
        <begin position="90"/>
        <end position="105"/>
    </location>
</feature>
<dbReference type="Pfam" id="PF15769">
    <property type="entry name" value="DUF4698"/>
    <property type="match status" value="1"/>
</dbReference>
<proteinExistence type="predicted"/>
<dbReference type="GO" id="GO:0006281">
    <property type="term" value="P:DNA repair"/>
    <property type="evidence" value="ECO:0007669"/>
    <property type="project" value="TreeGrafter"/>
</dbReference>
<gene>
    <name evidence="7" type="ORF">FNK824_LOCUS7370</name>
</gene>
<name>A0A818SUG2_9BILA</name>
<keyword evidence="2" id="KW-0378">Hydrolase</keyword>
<comment type="caution">
    <text evidence="7">The sequence shown here is derived from an EMBL/GenBank/DDBJ whole genome shotgun (WGS) entry which is preliminary data.</text>
</comment>
<keyword evidence="3" id="KW-0067">ATP-binding</keyword>
<dbReference type="PROSITE" id="PS51194">
    <property type="entry name" value="HELICASE_CTER"/>
    <property type="match status" value="1"/>
</dbReference>
<evidence type="ECO:0000313" key="7">
    <source>
        <dbReference type="EMBL" id="CAF3673718.1"/>
    </source>
</evidence>
<dbReference type="GO" id="GO:0016787">
    <property type="term" value="F:hydrolase activity"/>
    <property type="evidence" value="ECO:0007669"/>
    <property type="project" value="UniProtKB-KW"/>
</dbReference>
<evidence type="ECO:0000256" key="1">
    <source>
        <dbReference type="ARBA" id="ARBA00022741"/>
    </source>
</evidence>
<dbReference type="PANTHER" id="PTHR45626:SF50">
    <property type="entry name" value="TRANSCRIPTION TERMINATION FACTOR 2"/>
    <property type="match status" value="1"/>
</dbReference>
<sequence>MLVSPSNNNYTRPMTTSTSTSQTPRVRIRTLHVCEPSYPSRDIVRQENYIRRKAQELQGWCCPRTVPYQGIDPVRSPLELSKSTTNERITNATPAKSVSKISSDGSGFIRSKSGSVGQDENLMKTQFETNIRRLQTAQQKHMKKSNDILKRVQLGHSIKDVVGKFPRANSTRVDTADTHRTASVNNDEKESDILYDRLLDDFEEEDDMDGSSESDIRDDIMSPRTITNTNLTSTDTTELTELHKIHPPDISFLPVKLCQSAPPLNRNNLRQATLRPFTPRYSSLSARLRLTRHMPFRDALYRQLCCILWLLRAMGRSDWSEVISGCWNIDQWLRNDSRSHTHSHHHQQAKKQHESNKGHHTKFLPSELKSISTTTNTSKENAIASLRIVVGNTDTSRKQHLSFESNITRLPETSFDDQIRSRSRLSDASERLDLQLNSTNIDSDLNESSSSSRSKQGDSTEHINLDSSHQTTNIRSFGVTPAILITNTSRTSTSTNFGQSTGRATIGRLTSIMERRRSPDALLKRWVKNQKMIVKDSDEPLPLNEAQIRLLRVGDNDDLKRIFGLENATDVNKEQVKVRRTREIEQKLVANIKRRSATSVGSGQSKRHAQILQKIKRDFNDFTEEQSIILNNKLEQADNDRLYYCQTKLRELQQKMPPLTILDRLLKHLRYDEDKKKIDAAYLKYQSWYVDLLQMVQTDYSDDHIIILLLKEMEEFANPNDKPTVIRFKAVLSDLKAHEICHPDVMAAIEFIRIHVVRMGDEEFDKFFCRQFPTVTKYIMTQSETTENDDTQLEMSSNQLKLDQIWNRPELPSKPALFSNTNEIKTSIGNKDVKLSLFPMPTARWRPNQRPFVLPPQTINPNGTSSMRTIQLIDPIITPMPTMSSLKHIQTTQNLFSIGKRMPEIEIALKQLIANMEKCPRPEEELPQPLSLRNVTLHGYQRHALAWMEWRESNPPFGGILADDMGLGKTVTTIAFLQLRMNSIKQESIEQIFDSSKNRAIPTTLVICPATLMSHWESEITKYSRMRCFIYHGSSRKKDIPVGGAVRAFGQYCVVLTSYELVRAEHTCDEIKNPLFSVKWQRIVLDEAHRIRSHKSQTAQACSSLDTIYRWALTGTPIHNKADDFYSLLHFLHYSPFNIYSTWKLFSSNQYKSIERMKTIVRSLILRRTKTDYDLNGKLLVPLPSKQIENLWLTLTDEELKHYQRIKMEMTDAYKLFIHNRREKKKTNTVVLFTLMLKLRQACNHLSLVKNLSTDEVFDDKDDVALELSMFKLDLNDTLNDKNIQSLTKDTELQYDITFLSTKLNCLLKKLNLIVNQQGEKCIVVSSWVGMLNIVRHHLKQYHIRSLTISGEIKIADRQAVVQAFNSDEKKYMVLLLSLKAGGEGLNLVGGNHLFLCELSYNPQNEQQACDRIYRIGQRRDVHIYRLMIKNTIEERISNLQEQKLKLAGDVLAGCVDRFSLRLEDIAYLCS</sequence>
<dbReference type="Proteomes" id="UP000663874">
    <property type="component" value="Unassembled WGS sequence"/>
</dbReference>
<accession>A0A818SUG2</accession>
<evidence type="ECO:0000256" key="2">
    <source>
        <dbReference type="ARBA" id="ARBA00022801"/>
    </source>
</evidence>
<dbReference type="Pfam" id="PF00176">
    <property type="entry name" value="SNF2-rel_dom"/>
    <property type="match status" value="1"/>
</dbReference>
<dbReference type="CDD" id="cd18008">
    <property type="entry name" value="DEXDc_SHPRH-like"/>
    <property type="match status" value="1"/>
</dbReference>
<organism evidence="7 8">
    <name type="scientific">Rotaria sordida</name>
    <dbReference type="NCBI Taxonomy" id="392033"/>
    <lineage>
        <taxon>Eukaryota</taxon>
        <taxon>Metazoa</taxon>
        <taxon>Spiralia</taxon>
        <taxon>Gnathifera</taxon>
        <taxon>Rotifera</taxon>
        <taxon>Eurotatoria</taxon>
        <taxon>Bdelloidea</taxon>
        <taxon>Philodinida</taxon>
        <taxon>Philodinidae</taxon>
        <taxon>Rotaria</taxon>
    </lineage>
</organism>
<dbReference type="Gene3D" id="3.40.50.300">
    <property type="entry name" value="P-loop containing nucleotide triphosphate hydrolases"/>
    <property type="match status" value="1"/>
</dbReference>
<feature type="compositionally biased region" description="Basic and acidic residues" evidence="4">
    <location>
        <begin position="455"/>
        <end position="464"/>
    </location>
</feature>
<keyword evidence="1" id="KW-0547">Nucleotide-binding</keyword>
<dbReference type="InterPro" id="IPR001650">
    <property type="entry name" value="Helicase_C-like"/>
</dbReference>
<dbReference type="GO" id="GO:0008094">
    <property type="term" value="F:ATP-dependent activity, acting on DNA"/>
    <property type="evidence" value="ECO:0007669"/>
    <property type="project" value="TreeGrafter"/>
</dbReference>
<reference evidence="7" key="1">
    <citation type="submission" date="2021-02" db="EMBL/GenBank/DDBJ databases">
        <authorList>
            <person name="Nowell W R."/>
        </authorList>
    </citation>
    <scope>NUCLEOTIDE SEQUENCE</scope>
</reference>
<dbReference type="CDD" id="cd18793">
    <property type="entry name" value="SF2_C_SNF"/>
    <property type="match status" value="1"/>
</dbReference>
<feature type="compositionally biased region" description="Basic residues" evidence="4">
    <location>
        <begin position="340"/>
        <end position="350"/>
    </location>
</feature>
<feature type="compositionally biased region" description="Polar residues" evidence="4">
    <location>
        <begin position="1"/>
        <end position="14"/>
    </location>
</feature>
<dbReference type="SMART" id="SM00487">
    <property type="entry name" value="DEXDc"/>
    <property type="match status" value="1"/>
</dbReference>
<dbReference type="PANTHER" id="PTHR45626">
    <property type="entry name" value="TRANSCRIPTION TERMINATION FACTOR 2-RELATED"/>
    <property type="match status" value="1"/>
</dbReference>
<evidence type="ECO:0000259" key="6">
    <source>
        <dbReference type="PROSITE" id="PS51194"/>
    </source>
</evidence>
<dbReference type="InterPro" id="IPR014001">
    <property type="entry name" value="Helicase_ATP-bd"/>
</dbReference>
<feature type="compositionally biased region" description="Low complexity" evidence="4">
    <location>
        <begin position="442"/>
        <end position="454"/>
    </location>
</feature>
<dbReference type="Pfam" id="PF00271">
    <property type="entry name" value="Helicase_C"/>
    <property type="match status" value="1"/>
</dbReference>
<evidence type="ECO:0000256" key="3">
    <source>
        <dbReference type="ARBA" id="ARBA00022840"/>
    </source>
</evidence>
<dbReference type="SMART" id="SM00490">
    <property type="entry name" value="HELICc"/>
    <property type="match status" value="1"/>
</dbReference>
<dbReference type="EMBL" id="CAJOBE010000681">
    <property type="protein sequence ID" value="CAF3673718.1"/>
    <property type="molecule type" value="Genomic_DNA"/>
</dbReference>
<evidence type="ECO:0000313" key="8">
    <source>
        <dbReference type="Proteomes" id="UP000663874"/>
    </source>
</evidence>
<feature type="region of interest" description="Disordered" evidence="4">
    <location>
        <begin position="338"/>
        <end position="360"/>
    </location>
</feature>
<feature type="region of interest" description="Disordered" evidence="4">
    <location>
        <begin position="1"/>
        <end position="25"/>
    </location>
</feature>
<dbReference type="Gene3D" id="3.40.50.10810">
    <property type="entry name" value="Tandem AAA-ATPase domain"/>
    <property type="match status" value="1"/>
</dbReference>
<evidence type="ECO:0000256" key="4">
    <source>
        <dbReference type="SAM" id="MobiDB-lite"/>
    </source>
</evidence>
<dbReference type="InterPro" id="IPR031526">
    <property type="entry name" value="DUF4698"/>
</dbReference>
<dbReference type="InterPro" id="IPR027417">
    <property type="entry name" value="P-loop_NTPase"/>
</dbReference>
<feature type="domain" description="Helicase ATP-binding" evidence="5">
    <location>
        <begin position="950"/>
        <end position="1135"/>
    </location>
</feature>
<dbReference type="SUPFAM" id="SSF52540">
    <property type="entry name" value="P-loop containing nucleoside triphosphate hydrolases"/>
    <property type="match status" value="2"/>
</dbReference>
<dbReference type="InterPro" id="IPR038718">
    <property type="entry name" value="SNF2-like_sf"/>
</dbReference>
<dbReference type="GO" id="GO:0005524">
    <property type="term" value="F:ATP binding"/>
    <property type="evidence" value="ECO:0007669"/>
    <property type="project" value="UniProtKB-KW"/>
</dbReference>
<protein>
    <submittedName>
        <fullName evidence="7">Uncharacterized protein</fullName>
    </submittedName>
</protein>
<dbReference type="InterPro" id="IPR050628">
    <property type="entry name" value="SNF2_RAD54_helicase_TF"/>
</dbReference>
<feature type="domain" description="Helicase C-terminal" evidence="6">
    <location>
        <begin position="1307"/>
        <end position="1467"/>
    </location>
</feature>
<dbReference type="InterPro" id="IPR000330">
    <property type="entry name" value="SNF2_N"/>
</dbReference>